<evidence type="ECO:0000313" key="1">
    <source>
        <dbReference type="EMBL" id="ALS21580.1"/>
    </source>
</evidence>
<evidence type="ECO:0000313" key="2">
    <source>
        <dbReference type="Proteomes" id="UP000061660"/>
    </source>
</evidence>
<dbReference type="AlphaFoldDB" id="A0A0U2UED2"/>
<protein>
    <submittedName>
        <fullName evidence="1">Sporulation inhibitor A</fullName>
    </submittedName>
</protein>
<name>A0A0U2UED2_9BACL</name>
<dbReference type="RefSeq" id="WP_082660703.1">
    <property type="nucleotide sequence ID" value="NZ_BJCS01000003.1"/>
</dbReference>
<proteinExistence type="predicted"/>
<dbReference type="EMBL" id="CP013652">
    <property type="protein sequence ID" value="ALS21580.1"/>
    <property type="molecule type" value="Genomic_DNA"/>
</dbReference>
<reference evidence="2" key="1">
    <citation type="submission" date="2015-12" db="EMBL/GenBank/DDBJ databases">
        <title>Complete genome sequences of two moderately thermophilic Paenibacillus species.</title>
        <authorList>
            <person name="Butler R.III."/>
            <person name="Wang J."/>
            <person name="Stark B.C."/>
            <person name="Pombert J.-F."/>
        </authorList>
    </citation>
    <scope>NUCLEOTIDE SEQUENCE [LARGE SCALE GENOMIC DNA]</scope>
    <source>
        <strain evidence="2">32O-Y</strain>
    </source>
</reference>
<accession>A0A0U2UED2</accession>
<gene>
    <name evidence="1" type="ORF">IJ22_12040</name>
</gene>
<dbReference type="PATRIC" id="fig|162209.4.peg.1281"/>
<dbReference type="KEGG" id="pnp:IJ22_12040"/>
<dbReference type="Pfam" id="PF08970">
    <property type="entry name" value="Sda"/>
    <property type="match status" value="1"/>
</dbReference>
<dbReference type="Gene3D" id="1.10.287.1100">
    <property type="entry name" value="Sporulation inhibitor A"/>
    <property type="match status" value="1"/>
</dbReference>
<dbReference type="InterPro" id="IPR036916">
    <property type="entry name" value="Sda_sf"/>
</dbReference>
<reference evidence="1 2" key="2">
    <citation type="journal article" date="2016" name="Genome Announc.">
        <title>Complete Genome Sequences of Two Interactive Moderate Thermophiles, Paenibacillus napthalenovorans 32O-Y and Paenibacillus sp. 32O-W.</title>
        <authorList>
            <person name="Butler R.R.III."/>
            <person name="Wang J."/>
            <person name="Stark B.C."/>
            <person name="Pombert J.F."/>
        </authorList>
    </citation>
    <scope>NUCLEOTIDE SEQUENCE [LARGE SCALE GENOMIC DNA]</scope>
    <source>
        <strain evidence="1 2">32O-Y</strain>
    </source>
</reference>
<dbReference type="Proteomes" id="UP000061660">
    <property type="component" value="Chromosome"/>
</dbReference>
<dbReference type="OrthoDB" id="2933732at2"/>
<organism evidence="1 2">
    <name type="scientific">Paenibacillus naphthalenovorans</name>
    <dbReference type="NCBI Taxonomy" id="162209"/>
    <lineage>
        <taxon>Bacteria</taxon>
        <taxon>Bacillati</taxon>
        <taxon>Bacillota</taxon>
        <taxon>Bacilli</taxon>
        <taxon>Bacillales</taxon>
        <taxon>Paenibacillaceae</taxon>
        <taxon>Paenibacillus</taxon>
    </lineage>
</organism>
<dbReference type="SUPFAM" id="SSF100985">
    <property type="entry name" value="Sporulation inhibitor Sda"/>
    <property type="match status" value="1"/>
</dbReference>
<sequence>MRRISDVALIHAYKLAIELDLDRDFIKMLEKEIERRGMNIPTLLKKQEE</sequence>
<keyword evidence="2" id="KW-1185">Reference proteome</keyword>
<dbReference type="InterPro" id="IPR015064">
    <property type="entry name" value="Sda"/>
</dbReference>